<organism evidence="1 2">
    <name type="scientific">Neisseria meningitidis serogroup B</name>
    <dbReference type="NCBI Taxonomy" id="491"/>
    <lineage>
        <taxon>Bacteria</taxon>
        <taxon>Pseudomonadati</taxon>
        <taxon>Pseudomonadota</taxon>
        <taxon>Betaproteobacteria</taxon>
        <taxon>Neisseriales</taxon>
        <taxon>Neisseriaceae</taxon>
        <taxon>Neisseria</taxon>
    </lineage>
</organism>
<name>A0A0H5DMB9_NEIMI</name>
<dbReference type="AlphaFoldDB" id="A0A0H5DMB9"/>
<dbReference type="EMBL" id="CVTF01000106">
    <property type="protein sequence ID" value="CRL92461.1"/>
    <property type="molecule type" value="Genomic_DNA"/>
</dbReference>
<proteinExistence type="predicted"/>
<evidence type="ECO:0000313" key="2">
    <source>
        <dbReference type="Proteomes" id="UP000182715"/>
    </source>
</evidence>
<sequence length="44" mass="5358">MIFNFFDYNNFGRFVHFVIRKPVFCRQVLTALPDDRVCLFLTKE</sequence>
<accession>A0A0H5DMB9</accession>
<protein>
    <submittedName>
        <fullName evidence="1">Uncharacterized protein</fullName>
    </submittedName>
</protein>
<dbReference type="Proteomes" id="UP000182715">
    <property type="component" value="Unassembled WGS sequence"/>
</dbReference>
<evidence type="ECO:0000313" key="1">
    <source>
        <dbReference type="EMBL" id="CRL92461.1"/>
    </source>
</evidence>
<reference evidence="1 2" key="1">
    <citation type="submission" date="2014-11" db="EMBL/GenBank/DDBJ databases">
        <authorList>
            <person name="Diene M.Seydina."/>
        </authorList>
    </citation>
    <scope>NUCLEOTIDE SEQUENCE [LARGE SCALE GENOMIC DNA]</scope>
    <source>
        <strain evidence="1 2">Neisseria meningitidis CHUV</strain>
    </source>
</reference>